<dbReference type="InterPro" id="IPR001932">
    <property type="entry name" value="PPM-type_phosphatase-like_dom"/>
</dbReference>
<dbReference type="Proteomes" id="UP001178507">
    <property type="component" value="Unassembled WGS sequence"/>
</dbReference>
<reference evidence="3" key="1">
    <citation type="submission" date="2023-08" db="EMBL/GenBank/DDBJ databases">
        <authorList>
            <person name="Chen Y."/>
            <person name="Shah S."/>
            <person name="Dougan E. K."/>
            <person name="Thang M."/>
            <person name="Chan C."/>
        </authorList>
    </citation>
    <scope>NUCLEOTIDE SEQUENCE</scope>
</reference>
<dbReference type="GO" id="GO:0005506">
    <property type="term" value="F:iron ion binding"/>
    <property type="evidence" value="ECO:0007669"/>
    <property type="project" value="InterPro"/>
</dbReference>
<evidence type="ECO:0000256" key="1">
    <source>
        <dbReference type="SAM" id="SignalP"/>
    </source>
</evidence>
<dbReference type="Pfam" id="PF00481">
    <property type="entry name" value="PP2C"/>
    <property type="match status" value="1"/>
</dbReference>
<dbReference type="GO" id="GO:0004497">
    <property type="term" value="F:monooxygenase activity"/>
    <property type="evidence" value="ECO:0007669"/>
    <property type="project" value="InterPro"/>
</dbReference>
<comment type="caution">
    <text evidence="3">The sequence shown here is derived from an EMBL/GenBank/DDBJ whole genome shotgun (WGS) entry which is preliminary data.</text>
</comment>
<evidence type="ECO:0000313" key="4">
    <source>
        <dbReference type="Proteomes" id="UP001178507"/>
    </source>
</evidence>
<evidence type="ECO:0000259" key="2">
    <source>
        <dbReference type="PROSITE" id="PS51746"/>
    </source>
</evidence>
<proteinExistence type="predicted"/>
<organism evidence="3 4">
    <name type="scientific">Effrenium voratum</name>
    <dbReference type="NCBI Taxonomy" id="2562239"/>
    <lineage>
        <taxon>Eukaryota</taxon>
        <taxon>Sar</taxon>
        <taxon>Alveolata</taxon>
        <taxon>Dinophyceae</taxon>
        <taxon>Suessiales</taxon>
        <taxon>Symbiodiniaceae</taxon>
        <taxon>Effrenium</taxon>
    </lineage>
</organism>
<name>A0AA36I0G5_9DINO</name>
<dbReference type="PROSITE" id="PS51746">
    <property type="entry name" value="PPM_2"/>
    <property type="match status" value="1"/>
</dbReference>
<dbReference type="SUPFAM" id="SSF48264">
    <property type="entry name" value="Cytochrome P450"/>
    <property type="match status" value="1"/>
</dbReference>
<accession>A0AA36I0G5</accession>
<sequence>MCITMCALNCCCLCLACLSTLLMLFGALLVPQVHTEFYRLSASHLDGTPLFMAGLVTLGRHFTYCLGDYLGCVKDEAAHDLTATFTWETGVGLMPALGPSMMFHGQRMVSVRFSHKEYRGAAYDPHAGRPVDMMVASNKSSLPAGVLPDLSPDILLNFDTGSKEHSDRRHLLADALPALKWDAELPAFQIPPGVLPGDASNKRSVFDVVGYNLFRCLFEVDLASELASLFEYDATFTPAVLGAPLLGFQGRRLAEIRSTVFQKVEAGEVGKSFMALATERSMYGKQRLDEMVWIALFAGYGGTGNLAYETLRMILKDPSMIKLFRRDPDAFMLEAARVRPPVGGMNPYQFREPQEIPLPSAGRTWTARAGDLAFMLTSAANNDPLIFKDPSAFIPGRENAERLLSWNNEWGDFKSCPSVAGCPAAPRGCPGTFLSMHLAKNAVAFFIEGMEAKLKSPQRLQIGTDIDRRQIDAFERARGLMRAALAREDAMFADEALGVLGRLEHHRKLRLTKSELRSFALPLLRRALRWRCPSDVEAAEELASLRTCRRTPEEPLDSEQRPLSVLATELIPSWLEEAGDARADRLKLAAEAWEALNVEVCLELGACREVRRSLEVLLDKQATWDPSEQVDLRLALQPLFLADLEAMRINAVLQCLASDRFCLSIAQNLGGRRQQEDRLAACPALGDGETAFFGLWDGTVDDFAAEQVKRLVLLKLLASPGWAAYQARKRDGGAATSCQEHLEAGMRDAIIQADEELICRCRETQNHYSSCTGVMVLLADDVLTVASLGDSRALGIMDAFLRCEPLTCDHKPDLPAERRRIEEAGGFVAVNGSPAVRRQSSCSTRGPLGARTCSRTGCPTSLTSSKWSWTSDTRC</sequence>
<dbReference type="EMBL" id="CAUJNA010000567">
    <property type="protein sequence ID" value="CAJ1378761.1"/>
    <property type="molecule type" value="Genomic_DNA"/>
</dbReference>
<gene>
    <name evidence="3" type="ORF">EVOR1521_LOCUS7200</name>
</gene>
<dbReference type="GO" id="GO:0020037">
    <property type="term" value="F:heme binding"/>
    <property type="evidence" value="ECO:0007669"/>
    <property type="project" value="InterPro"/>
</dbReference>
<evidence type="ECO:0000313" key="3">
    <source>
        <dbReference type="EMBL" id="CAJ1378761.1"/>
    </source>
</evidence>
<keyword evidence="4" id="KW-1185">Reference proteome</keyword>
<protein>
    <recommendedName>
        <fullName evidence="2">PPM-type phosphatase domain-containing protein</fullName>
    </recommendedName>
</protein>
<dbReference type="InterPro" id="IPR036457">
    <property type="entry name" value="PPM-type-like_dom_sf"/>
</dbReference>
<dbReference type="AlphaFoldDB" id="A0AA36I0G5"/>
<dbReference type="PANTHER" id="PTHR47992">
    <property type="entry name" value="PROTEIN PHOSPHATASE"/>
    <property type="match status" value="1"/>
</dbReference>
<dbReference type="Gene3D" id="3.60.40.10">
    <property type="entry name" value="PPM-type phosphatase domain"/>
    <property type="match status" value="1"/>
</dbReference>
<keyword evidence="1" id="KW-0732">Signal</keyword>
<dbReference type="InterPro" id="IPR015655">
    <property type="entry name" value="PP2C"/>
</dbReference>
<dbReference type="Gene3D" id="1.10.630.10">
    <property type="entry name" value="Cytochrome P450"/>
    <property type="match status" value="1"/>
</dbReference>
<dbReference type="CDD" id="cd00143">
    <property type="entry name" value="PP2Cc"/>
    <property type="match status" value="1"/>
</dbReference>
<feature type="signal peptide" evidence="1">
    <location>
        <begin position="1"/>
        <end position="35"/>
    </location>
</feature>
<dbReference type="GO" id="GO:0016705">
    <property type="term" value="F:oxidoreductase activity, acting on paired donors, with incorporation or reduction of molecular oxygen"/>
    <property type="evidence" value="ECO:0007669"/>
    <property type="project" value="InterPro"/>
</dbReference>
<dbReference type="GO" id="GO:0004722">
    <property type="term" value="F:protein serine/threonine phosphatase activity"/>
    <property type="evidence" value="ECO:0007669"/>
    <property type="project" value="InterPro"/>
</dbReference>
<dbReference type="SUPFAM" id="SSF81606">
    <property type="entry name" value="PP2C-like"/>
    <property type="match status" value="1"/>
</dbReference>
<feature type="chain" id="PRO_5041203968" description="PPM-type phosphatase domain-containing protein" evidence="1">
    <location>
        <begin position="36"/>
        <end position="875"/>
    </location>
</feature>
<dbReference type="SMART" id="SM00332">
    <property type="entry name" value="PP2Cc"/>
    <property type="match status" value="1"/>
</dbReference>
<dbReference type="InterPro" id="IPR036396">
    <property type="entry name" value="Cyt_P450_sf"/>
</dbReference>
<feature type="domain" description="PPM-type phosphatase" evidence="2">
    <location>
        <begin position="660"/>
        <end position="875"/>
    </location>
</feature>